<keyword evidence="7" id="KW-0695">RNA-directed DNA polymerase</keyword>
<evidence type="ECO:0000313" key="11">
    <source>
        <dbReference type="EMBL" id="MCH87110.1"/>
    </source>
</evidence>
<dbReference type="GO" id="GO:0004519">
    <property type="term" value="F:endonuclease activity"/>
    <property type="evidence" value="ECO:0007669"/>
    <property type="project" value="UniProtKB-KW"/>
</dbReference>
<evidence type="ECO:0000256" key="4">
    <source>
        <dbReference type="ARBA" id="ARBA00022801"/>
    </source>
</evidence>
<evidence type="ECO:0000256" key="2">
    <source>
        <dbReference type="ARBA" id="ARBA00022723"/>
    </source>
</evidence>
<dbReference type="GO" id="GO:0046872">
    <property type="term" value="F:metal ion binding"/>
    <property type="evidence" value="ECO:0007669"/>
    <property type="project" value="UniProtKB-KW"/>
</dbReference>
<sequence>MNAKEEVLMKGIRTKDNCYLWVPQKSEISSTCLMSKEDDVELLHQKLGHLHLRGMKRAIFAEAVRGLPEFNTEEGTICGEQTKMSRPKIQHLSTTRVLELFHMDLMEPMQVENIGGKRVTLRRGTACTLYELWKGKKPNVSYFHVFGSK</sequence>
<proteinExistence type="predicted"/>
<evidence type="ECO:0000256" key="9">
    <source>
        <dbReference type="ARBA" id="ARBA00023172"/>
    </source>
</evidence>
<dbReference type="GO" id="GO:0006310">
    <property type="term" value="P:DNA recombination"/>
    <property type="evidence" value="ECO:0007669"/>
    <property type="project" value="UniProtKB-KW"/>
</dbReference>
<dbReference type="GO" id="GO:0003964">
    <property type="term" value="F:RNA-directed DNA polymerase activity"/>
    <property type="evidence" value="ECO:0007669"/>
    <property type="project" value="UniProtKB-KW"/>
</dbReference>
<keyword evidence="9" id="KW-0233">DNA recombination</keyword>
<keyword evidence="6" id="KW-0229">DNA integration</keyword>
<dbReference type="PANTHER" id="PTHR42648">
    <property type="entry name" value="TRANSPOSASE, PUTATIVE-RELATED"/>
    <property type="match status" value="1"/>
</dbReference>
<evidence type="ECO:0000256" key="3">
    <source>
        <dbReference type="ARBA" id="ARBA00022759"/>
    </source>
</evidence>
<evidence type="ECO:0000259" key="10">
    <source>
        <dbReference type="Pfam" id="PF13976"/>
    </source>
</evidence>
<dbReference type="InterPro" id="IPR039537">
    <property type="entry name" value="Retrotran_Ty1/copia-like"/>
</dbReference>
<keyword evidence="5" id="KW-0460">Magnesium</keyword>
<keyword evidence="4" id="KW-0378">Hydrolase</keyword>
<dbReference type="Proteomes" id="UP000265520">
    <property type="component" value="Unassembled WGS sequence"/>
</dbReference>
<dbReference type="Pfam" id="PF13976">
    <property type="entry name" value="gag_pre-integrs"/>
    <property type="match status" value="1"/>
</dbReference>
<protein>
    <submittedName>
        <fullName evidence="11">Gag-pol polyprotein</fullName>
    </submittedName>
</protein>
<evidence type="ECO:0000256" key="6">
    <source>
        <dbReference type="ARBA" id="ARBA00022908"/>
    </source>
</evidence>
<keyword evidence="3" id="KW-0255">Endonuclease</keyword>
<evidence type="ECO:0000256" key="1">
    <source>
        <dbReference type="ARBA" id="ARBA00022722"/>
    </source>
</evidence>
<comment type="caution">
    <text evidence="11">The sequence shown here is derived from an EMBL/GenBank/DDBJ whole genome shotgun (WGS) entry which is preliminary data.</text>
</comment>
<dbReference type="InterPro" id="IPR025724">
    <property type="entry name" value="GAG-pre-integrase_dom"/>
</dbReference>
<feature type="domain" description="GAG-pre-integrase" evidence="10">
    <location>
        <begin position="18"/>
        <end position="78"/>
    </location>
</feature>
<dbReference type="EMBL" id="LXQA010011544">
    <property type="protein sequence ID" value="MCH87110.1"/>
    <property type="molecule type" value="Genomic_DNA"/>
</dbReference>
<evidence type="ECO:0000256" key="5">
    <source>
        <dbReference type="ARBA" id="ARBA00022842"/>
    </source>
</evidence>
<keyword evidence="8" id="KW-0808">Transferase</keyword>
<name>A0A392MHY1_9FABA</name>
<dbReference type="PANTHER" id="PTHR42648:SF11">
    <property type="entry name" value="TRANSPOSON TY4-P GAG-POL POLYPROTEIN"/>
    <property type="match status" value="1"/>
</dbReference>
<dbReference type="GO" id="GO:0003887">
    <property type="term" value="F:DNA-directed DNA polymerase activity"/>
    <property type="evidence" value="ECO:0007669"/>
    <property type="project" value="UniProtKB-KW"/>
</dbReference>
<keyword evidence="1" id="KW-0540">Nuclease</keyword>
<reference evidence="11 12" key="1">
    <citation type="journal article" date="2018" name="Front. Plant Sci.">
        <title>Red Clover (Trifolium pratense) and Zigzag Clover (T. medium) - A Picture of Genomic Similarities and Differences.</title>
        <authorList>
            <person name="Dluhosova J."/>
            <person name="Istvanek J."/>
            <person name="Nedelnik J."/>
            <person name="Repkova J."/>
        </authorList>
    </citation>
    <scope>NUCLEOTIDE SEQUENCE [LARGE SCALE GENOMIC DNA]</scope>
    <source>
        <strain evidence="12">cv. 10/8</strain>
        <tissue evidence="11">Leaf</tissue>
    </source>
</reference>
<dbReference type="AlphaFoldDB" id="A0A392MHY1"/>
<keyword evidence="8" id="KW-0239">DNA-directed DNA polymerase</keyword>
<evidence type="ECO:0000313" key="12">
    <source>
        <dbReference type="Proteomes" id="UP000265520"/>
    </source>
</evidence>
<gene>
    <name evidence="11" type="ORF">A2U01_0007975</name>
</gene>
<keyword evidence="12" id="KW-1185">Reference proteome</keyword>
<dbReference type="GO" id="GO:0016787">
    <property type="term" value="F:hydrolase activity"/>
    <property type="evidence" value="ECO:0007669"/>
    <property type="project" value="UniProtKB-KW"/>
</dbReference>
<evidence type="ECO:0000256" key="7">
    <source>
        <dbReference type="ARBA" id="ARBA00022918"/>
    </source>
</evidence>
<keyword evidence="8" id="KW-0548">Nucleotidyltransferase</keyword>
<evidence type="ECO:0000256" key="8">
    <source>
        <dbReference type="ARBA" id="ARBA00022932"/>
    </source>
</evidence>
<dbReference type="GO" id="GO:0015074">
    <property type="term" value="P:DNA integration"/>
    <property type="evidence" value="ECO:0007669"/>
    <property type="project" value="UniProtKB-KW"/>
</dbReference>
<accession>A0A392MHY1</accession>
<keyword evidence="2" id="KW-0479">Metal-binding</keyword>
<organism evidence="11 12">
    <name type="scientific">Trifolium medium</name>
    <dbReference type="NCBI Taxonomy" id="97028"/>
    <lineage>
        <taxon>Eukaryota</taxon>
        <taxon>Viridiplantae</taxon>
        <taxon>Streptophyta</taxon>
        <taxon>Embryophyta</taxon>
        <taxon>Tracheophyta</taxon>
        <taxon>Spermatophyta</taxon>
        <taxon>Magnoliopsida</taxon>
        <taxon>eudicotyledons</taxon>
        <taxon>Gunneridae</taxon>
        <taxon>Pentapetalae</taxon>
        <taxon>rosids</taxon>
        <taxon>fabids</taxon>
        <taxon>Fabales</taxon>
        <taxon>Fabaceae</taxon>
        <taxon>Papilionoideae</taxon>
        <taxon>50 kb inversion clade</taxon>
        <taxon>NPAAA clade</taxon>
        <taxon>Hologalegina</taxon>
        <taxon>IRL clade</taxon>
        <taxon>Trifolieae</taxon>
        <taxon>Trifolium</taxon>
    </lineage>
</organism>